<dbReference type="InterPro" id="IPR052797">
    <property type="entry name" value="RegFact_GeneExpr_CellDeath"/>
</dbReference>
<evidence type="ECO:0000259" key="2">
    <source>
        <dbReference type="PROSITE" id="PS50966"/>
    </source>
</evidence>
<dbReference type="PANTHER" id="PTHR33936">
    <property type="entry name" value="PROTEIN CBG17840"/>
    <property type="match status" value="1"/>
</dbReference>
<dbReference type="PROSITE" id="PS00028">
    <property type="entry name" value="ZINC_FINGER_C2H2_1"/>
    <property type="match status" value="1"/>
</dbReference>
<feature type="domain" description="SWIM-type" evidence="2">
    <location>
        <begin position="397"/>
        <end position="429"/>
    </location>
</feature>
<proteinExistence type="predicted"/>
<dbReference type="InterPro" id="IPR013087">
    <property type="entry name" value="Znf_C2H2_type"/>
</dbReference>
<keyword evidence="1" id="KW-0862">Zinc</keyword>
<sequence length="554" mass="64712">MSKNKISTHYSCVCNKSYSQKRQIRQHVSLCKYAQNPTEKDMLQLATSKWKIYSINDELSVNKVQSAKRFKCGCEKRFKSKGGYYKHIKQCKLCPEQQVVTGNTKCNEPGCSMTFKYIRDFRKHLNEKHQLQFEVEDRTFDKYTDFLNWKVKYESETHSYFYHRKNLTCSGRRVEYWYCNRSGSYQSSLQSSKRKLKSQGILKINNNCTSSITVTVNTDDTVQAVVYHTHYGHKCDLVHLRILKSDKQEVAFKLSQGVRIEDILLLYNIDGSSITEQNHLIRRRNILNVSEKYNVKVKNMYSEVQSSKKKINYEFDQETIKPIIIDNLPSTVEANKRHLIASQLSLSLVNPIDESIWRISVENSLVPTHPSIKNAYVTKNNVLSCSSENCTSYCNYCDICYHAYYCNCPDYKLKKIICKHIHLAILFQANSQNCQYENHIERSSHGIQDHTDTQDTHNNQNCIEPIKNSQPINNVRLNNQSEKLKNIKVRLEKLMMDTIVKINECTNIDLLETLEKQITNTTQSLGLENTVKKRNEIQTMLPEKNIEVYCFDLY</sequence>
<keyword evidence="4" id="KW-1185">Reference proteome</keyword>
<evidence type="ECO:0000313" key="4">
    <source>
        <dbReference type="Proteomes" id="UP001154329"/>
    </source>
</evidence>
<reference evidence="3" key="1">
    <citation type="submission" date="2022-02" db="EMBL/GenBank/DDBJ databases">
        <authorList>
            <person name="King R."/>
        </authorList>
    </citation>
    <scope>NUCLEOTIDE SEQUENCE</scope>
</reference>
<organism evidence="3 4">
    <name type="scientific">Aphis gossypii</name>
    <name type="common">Cotton aphid</name>
    <dbReference type="NCBI Taxonomy" id="80765"/>
    <lineage>
        <taxon>Eukaryota</taxon>
        <taxon>Metazoa</taxon>
        <taxon>Ecdysozoa</taxon>
        <taxon>Arthropoda</taxon>
        <taxon>Hexapoda</taxon>
        <taxon>Insecta</taxon>
        <taxon>Pterygota</taxon>
        <taxon>Neoptera</taxon>
        <taxon>Paraneoptera</taxon>
        <taxon>Hemiptera</taxon>
        <taxon>Sternorrhyncha</taxon>
        <taxon>Aphidomorpha</taxon>
        <taxon>Aphidoidea</taxon>
        <taxon>Aphididae</taxon>
        <taxon>Aphidini</taxon>
        <taxon>Aphis</taxon>
        <taxon>Aphis</taxon>
    </lineage>
</organism>
<keyword evidence="1" id="KW-0479">Metal-binding</keyword>
<dbReference type="PROSITE" id="PS50966">
    <property type="entry name" value="ZF_SWIM"/>
    <property type="match status" value="1"/>
</dbReference>
<dbReference type="InterPro" id="IPR007527">
    <property type="entry name" value="Znf_SWIM"/>
</dbReference>
<accession>A0A9P0NPI7</accession>
<reference evidence="3" key="2">
    <citation type="submission" date="2022-10" db="EMBL/GenBank/DDBJ databases">
        <authorList>
            <consortium name="ENA_rothamsted_submissions"/>
            <consortium name="culmorum"/>
            <person name="King R."/>
        </authorList>
    </citation>
    <scope>NUCLEOTIDE SEQUENCE</scope>
</reference>
<dbReference type="GO" id="GO:0008270">
    <property type="term" value="F:zinc ion binding"/>
    <property type="evidence" value="ECO:0007669"/>
    <property type="project" value="UniProtKB-KW"/>
</dbReference>
<gene>
    <name evidence="3" type="ORF">APHIGO_LOCUS8231</name>
</gene>
<evidence type="ECO:0000313" key="3">
    <source>
        <dbReference type="EMBL" id="CAH1731535.1"/>
    </source>
</evidence>
<dbReference type="PANTHER" id="PTHR33936:SF24">
    <property type="entry name" value="C2H2-TYPE DOMAIN-CONTAINING PROTEIN"/>
    <property type="match status" value="1"/>
</dbReference>
<keyword evidence="1" id="KW-0863">Zinc-finger</keyword>
<name>A0A9P0NPI7_APHGO</name>
<evidence type="ECO:0000256" key="1">
    <source>
        <dbReference type="PROSITE-ProRule" id="PRU00325"/>
    </source>
</evidence>
<dbReference type="EMBL" id="OU899036">
    <property type="protein sequence ID" value="CAH1731535.1"/>
    <property type="molecule type" value="Genomic_DNA"/>
</dbReference>
<protein>
    <recommendedName>
        <fullName evidence="2">SWIM-type domain-containing protein</fullName>
    </recommendedName>
</protein>
<dbReference type="AlphaFoldDB" id="A0A9P0NPI7"/>
<dbReference type="Proteomes" id="UP001154329">
    <property type="component" value="Chromosome 3"/>
</dbReference>